<dbReference type="Pfam" id="PF00244">
    <property type="entry name" value="14-3-3"/>
    <property type="match status" value="1"/>
</dbReference>
<dbReference type="InterPro" id="IPR023410">
    <property type="entry name" value="14-3-3_domain"/>
</dbReference>
<dbReference type="PRINTS" id="PR00305">
    <property type="entry name" value="1433ZETA"/>
</dbReference>
<dbReference type="InterPro" id="IPR000308">
    <property type="entry name" value="14-3-3"/>
</dbReference>
<dbReference type="AlphaFoldDB" id="A0A9R1UJI5"/>
<proteinExistence type="inferred from homology"/>
<evidence type="ECO:0000256" key="1">
    <source>
        <dbReference type="ARBA" id="ARBA00006141"/>
    </source>
</evidence>
<dbReference type="Proteomes" id="UP000235145">
    <property type="component" value="Unassembled WGS sequence"/>
</dbReference>
<dbReference type="InterPro" id="IPR036815">
    <property type="entry name" value="14-3-3_dom_sf"/>
</dbReference>
<reference evidence="3 4" key="1">
    <citation type="journal article" date="2017" name="Nat. Commun.">
        <title>Genome assembly with in vitro proximity ligation data and whole-genome triplication in lettuce.</title>
        <authorList>
            <person name="Reyes-Chin-Wo S."/>
            <person name="Wang Z."/>
            <person name="Yang X."/>
            <person name="Kozik A."/>
            <person name="Arikit S."/>
            <person name="Song C."/>
            <person name="Xia L."/>
            <person name="Froenicke L."/>
            <person name="Lavelle D.O."/>
            <person name="Truco M.J."/>
            <person name="Xia R."/>
            <person name="Zhu S."/>
            <person name="Xu C."/>
            <person name="Xu H."/>
            <person name="Xu X."/>
            <person name="Cox K."/>
            <person name="Korf I."/>
            <person name="Meyers B.C."/>
            <person name="Michelmore R.W."/>
        </authorList>
    </citation>
    <scope>NUCLEOTIDE SEQUENCE [LARGE SCALE GENOMIC DNA]</scope>
    <source>
        <strain evidence="4">cv. Salinas</strain>
        <tissue evidence="3">Seedlings</tissue>
    </source>
</reference>
<dbReference type="SUPFAM" id="SSF48445">
    <property type="entry name" value="14-3-3 protein"/>
    <property type="match status" value="1"/>
</dbReference>
<dbReference type="EMBL" id="NBSK02000009">
    <property type="protein sequence ID" value="KAJ0188309.1"/>
    <property type="molecule type" value="Genomic_DNA"/>
</dbReference>
<name>A0A9R1UJI5_LACSA</name>
<evidence type="ECO:0000259" key="2">
    <source>
        <dbReference type="Pfam" id="PF00244"/>
    </source>
</evidence>
<accession>A0A9R1UJI5</accession>
<feature type="domain" description="14-3-3" evidence="2">
    <location>
        <begin position="51"/>
        <end position="100"/>
    </location>
</feature>
<dbReference type="PANTHER" id="PTHR18860">
    <property type="entry name" value="14-3-3 PROTEIN"/>
    <property type="match status" value="1"/>
</dbReference>
<sequence length="123" mass="14165">MPSKFETSLISSIFFRNKEYAKGKDDAFAPTWCLEKLYTIGRGSPFSTIWFTFKSKNSPDRAYSLAKQPFDEAIAELDTLGEDSYMDNTFIMQLLRENLDMQDEGADDLIVFCNYFLSSHLLL</sequence>
<evidence type="ECO:0000313" key="4">
    <source>
        <dbReference type="Proteomes" id="UP000235145"/>
    </source>
</evidence>
<comment type="caution">
    <text evidence="3">The sequence shown here is derived from an EMBL/GenBank/DDBJ whole genome shotgun (WGS) entry which is preliminary data.</text>
</comment>
<protein>
    <recommendedName>
        <fullName evidence="2">14-3-3 domain-containing protein</fullName>
    </recommendedName>
</protein>
<keyword evidence="4" id="KW-1185">Reference proteome</keyword>
<dbReference type="Gene3D" id="1.20.190.20">
    <property type="entry name" value="14-3-3 domain"/>
    <property type="match status" value="1"/>
</dbReference>
<evidence type="ECO:0000313" key="3">
    <source>
        <dbReference type="EMBL" id="KAJ0188309.1"/>
    </source>
</evidence>
<gene>
    <name evidence="3" type="ORF">LSAT_V11C900494020</name>
</gene>
<comment type="similarity">
    <text evidence="1">Belongs to the 14-3-3 family.</text>
</comment>
<organism evidence="3 4">
    <name type="scientific">Lactuca sativa</name>
    <name type="common">Garden lettuce</name>
    <dbReference type="NCBI Taxonomy" id="4236"/>
    <lineage>
        <taxon>Eukaryota</taxon>
        <taxon>Viridiplantae</taxon>
        <taxon>Streptophyta</taxon>
        <taxon>Embryophyta</taxon>
        <taxon>Tracheophyta</taxon>
        <taxon>Spermatophyta</taxon>
        <taxon>Magnoliopsida</taxon>
        <taxon>eudicotyledons</taxon>
        <taxon>Gunneridae</taxon>
        <taxon>Pentapetalae</taxon>
        <taxon>asterids</taxon>
        <taxon>campanulids</taxon>
        <taxon>Asterales</taxon>
        <taxon>Asteraceae</taxon>
        <taxon>Cichorioideae</taxon>
        <taxon>Cichorieae</taxon>
        <taxon>Lactucinae</taxon>
        <taxon>Lactuca</taxon>
    </lineage>
</organism>